<dbReference type="EMBL" id="QEWP01000005">
    <property type="protein sequence ID" value="PWD99780.1"/>
    <property type="molecule type" value="Genomic_DNA"/>
</dbReference>
<dbReference type="InterPro" id="IPR013325">
    <property type="entry name" value="RNA_pol_sigma_r2"/>
</dbReference>
<evidence type="ECO:0000313" key="7">
    <source>
        <dbReference type="EMBL" id="PWD99780.1"/>
    </source>
</evidence>
<evidence type="ECO:0000259" key="5">
    <source>
        <dbReference type="Pfam" id="PF04542"/>
    </source>
</evidence>
<feature type="domain" description="RNA polymerase sigma factor 70 region 4 type 2" evidence="6">
    <location>
        <begin position="120"/>
        <end position="171"/>
    </location>
</feature>
<dbReference type="AlphaFoldDB" id="A0A2U2B9N6"/>
<dbReference type="PANTHER" id="PTHR43133">
    <property type="entry name" value="RNA POLYMERASE ECF-TYPE SIGMA FACTO"/>
    <property type="match status" value="1"/>
</dbReference>
<dbReference type="InterPro" id="IPR013324">
    <property type="entry name" value="RNA_pol_sigma_r3/r4-like"/>
</dbReference>
<reference evidence="7 8" key="1">
    <citation type="submission" date="2018-05" db="EMBL/GenBank/DDBJ databases">
        <title>Marinilabilia rubrum sp. nov., isolated from saltern sediment.</title>
        <authorList>
            <person name="Zhang R."/>
        </authorList>
    </citation>
    <scope>NUCLEOTIDE SEQUENCE [LARGE SCALE GENOMIC DNA]</scope>
    <source>
        <strain evidence="7 8">WTE16</strain>
    </source>
</reference>
<dbReference type="Proteomes" id="UP000244956">
    <property type="component" value="Unassembled WGS sequence"/>
</dbReference>
<dbReference type="SUPFAM" id="SSF88946">
    <property type="entry name" value="Sigma2 domain of RNA polymerase sigma factors"/>
    <property type="match status" value="1"/>
</dbReference>
<organism evidence="7 8">
    <name type="scientific">Marinilabilia rubra</name>
    <dbReference type="NCBI Taxonomy" id="2162893"/>
    <lineage>
        <taxon>Bacteria</taxon>
        <taxon>Pseudomonadati</taxon>
        <taxon>Bacteroidota</taxon>
        <taxon>Bacteroidia</taxon>
        <taxon>Marinilabiliales</taxon>
        <taxon>Marinilabiliaceae</taxon>
        <taxon>Marinilabilia</taxon>
    </lineage>
</organism>
<evidence type="ECO:0000256" key="3">
    <source>
        <dbReference type="ARBA" id="ARBA00023082"/>
    </source>
</evidence>
<dbReference type="InterPro" id="IPR007627">
    <property type="entry name" value="RNA_pol_sigma70_r2"/>
</dbReference>
<comment type="caution">
    <text evidence="7">The sequence shown here is derived from an EMBL/GenBank/DDBJ whole genome shotgun (WGS) entry which is preliminary data.</text>
</comment>
<evidence type="ECO:0000256" key="1">
    <source>
        <dbReference type="ARBA" id="ARBA00010641"/>
    </source>
</evidence>
<dbReference type="CDD" id="cd06171">
    <property type="entry name" value="Sigma70_r4"/>
    <property type="match status" value="1"/>
</dbReference>
<dbReference type="GO" id="GO:0003677">
    <property type="term" value="F:DNA binding"/>
    <property type="evidence" value="ECO:0007669"/>
    <property type="project" value="InterPro"/>
</dbReference>
<proteinExistence type="inferred from homology"/>
<keyword evidence="2" id="KW-0805">Transcription regulation</keyword>
<dbReference type="NCBIfam" id="TIGR02937">
    <property type="entry name" value="sigma70-ECF"/>
    <property type="match status" value="1"/>
</dbReference>
<dbReference type="PANTHER" id="PTHR43133:SF46">
    <property type="entry name" value="RNA POLYMERASE SIGMA-70 FACTOR ECF SUBFAMILY"/>
    <property type="match status" value="1"/>
</dbReference>
<keyword evidence="8" id="KW-1185">Reference proteome</keyword>
<name>A0A2U2B9N6_9BACT</name>
<feature type="domain" description="RNA polymerase sigma-70 region 2" evidence="5">
    <location>
        <begin position="25"/>
        <end position="91"/>
    </location>
</feature>
<dbReference type="Gene3D" id="1.10.1740.10">
    <property type="match status" value="1"/>
</dbReference>
<dbReference type="RefSeq" id="WP_109263881.1">
    <property type="nucleotide sequence ID" value="NZ_QEWP01000005.1"/>
</dbReference>
<keyword evidence="3" id="KW-0731">Sigma factor</keyword>
<evidence type="ECO:0000256" key="2">
    <source>
        <dbReference type="ARBA" id="ARBA00023015"/>
    </source>
</evidence>
<dbReference type="InterPro" id="IPR014284">
    <property type="entry name" value="RNA_pol_sigma-70_dom"/>
</dbReference>
<protein>
    <submittedName>
        <fullName evidence="7">RNA polymerase subunit sigma-70</fullName>
    </submittedName>
</protein>
<dbReference type="InterPro" id="IPR039425">
    <property type="entry name" value="RNA_pol_sigma-70-like"/>
</dbReference>
<dbReference type="InterPro" id="IPR036388">
    <property type="entry name" value="WH-like_DNA-bd_sf"/>
</dbReference>
<gene>
    <name evidence="7" type="ORF">DDZ16_07750</name>
</gene>
<dbReference type="GO" id="GO:0016987">
    <property type="term" value="F:sigma factor activity"/>
    <property type="evidence" value="ECO:0007669"/>
    <property type="project" value="UniProtKB-KW"/>
</dbReference>
<dbReference type="Gene3D" id="1.10.10.10">
    <property type="entry name" value="Winged helix-like DNA-binding domain superfamily/Winged helix DNA-binding domain"/>
    <property type="match status" value="1"/>
</dbReference>
<keyword evidence="4" id="KW-0804">Transcription</keyword>
<dbReference type="Pfam" id="PF04542">
    <property type="entry name" value="Sigma70_r2"/>
    <property type="match status" value="1"/>
</dbReference>
<dbReference type="InterPro" id="IPR013249">
    <property type="entry name" value="RNA_pol_sigma70_r4_t2"/>
</dbReference>
<evidence type="ECO:0000256" key="4">
    <source>
        <dbReference type="ARBA" id="ARBA00023163"/>
    </source>
</evidence>
<dbReference type="OrthoDB" id="1056775at2"/>
<comment type="similarity">
    <text evidence="1">Belongs to the sigma-70 factor family. ECF subfamily.</text>
</comment>
<evidence type="ECO:0000313" key="8">
    <source>
        <dbReference type="Proteomes" id="UP000244956"/>
    </source>
</evidence>
<accession>A0A2U2B9N6</accession>
<dbReference type="Pfam" id="PF08281">
    <property type="entry name" value="Sigma70_r4_2"/>
    <property type="match status" value="1"/>
</dbReference>
<dbReference type="GO" id="GO:0006352">
    <property type="term" value="P:DNA-templated transcription initiation"/>
    <property type="evidence" value="ECO:0007669"/>
    <property type="project" value="InterPro"/>
</dbReference>
<sequence>MSENNEINNIVKGCQKGERSAQKALYELFAPKMLGVCMRYAGNRETAEDFLQDGFIRVFEKIGMFRFEGSFEGWMRRIIVNMIIESFRKNKLKTELTDEFPDQEEDEGSNFTVQQPSLHDLLALVQQLPERYRLVFNLYVLEELSHDEIAKQLNISPGTSKSNLSRARKWLQDRLKENKKMEAART</sequence>
<dbReference type="SUPFAM" id="SSF88659">
    <property type="entry name" value="Sigma3 and sigma4 domains of RNA polymerase sigma factors"/>
    <property type="match status" value="1"/>
</dbReference>
<evidence type="ECO:0000259" key="6">
    <source>
        <dbReference type="Pfam" id="PF08281"/>
    </source>
</evidence>